<name>A0A0B6Y5K5_9EUPU</name>
<feature type="region of interest" description="Disordered" evidence="1">
    <location>
        <begin position="54"/>
        <end position="79"/>
    </location>
</feature>
<proteinExistence type="predicted"/>
<evidence type="ECO:0000256" key="1">
    <source>
        <dbReference type="SAM" id="MobiDB-lite"/>
    </source>
</evidence>
<sequence length="79" mass="8402">ECHWCSNTCTASPAPNCSMEPGNCTENVNEICGLYKTCNSCIEQSECSWQSNSCSAKTSSNAGSKSVDISPKPTCTQKV</sequence>
<feature type="non-terminal residue" evidence="2">
    <location>
        <position position="1"/>
    </location>
</feature>
<organism evidence="2">
    <name type="scientific">Arion vulgaris</name>
    <dbReference type="NCBI Taxonomy" id="1028688"/>
    <lineage>
        <taxon>Eukaryota</taxon>
        <taxon>Metazoa</taxon>
        <taxon>Spiralia</taxon>
        <taxon>Lophotrochozoa</taxon>
        <taxon>Mollusca</taxon>
        <taxon>Gastropoda</taxon>
        <taxon>Heterobranchia</taxon>
        <taxon>Euthyneura</taxon>
        <taxon>Panpulmonata</taxon>
        <taxon>Eupulmonata</taxon>
        <taxon>Stylommatophora</taxon>
        <taxon>Helicina</taxon>
        <taxon>Arionoidea</taxon>
        <taxon>Arionidae</taxon>
        <taxon>Arion</taxon>
    </lineage>
</organism>
<dbReference type="AlphaFoldDB" id="A0A0B6Y5K5"/>
<evidence type="ECO:0000313" key="2">
    <source>
        <dbReference type="EMBL" id="CEK51582.1"/>
    </source>
</evidence>
<dbReference type="EMBL" id="HACG01004717">
    <property type="protein sequence ID" value="CEK51582.1"/>
    <property type="molecule type" value="Transcribed_RNA"/>
</dbReference>
<feature type="non-terminal residue" evidence="2">
    <location>
        <position position="79"/>
    </location>
</feature>
<reference evidence="2" key="1">
    <citation type="submission" date="2014-12" db="EMBL/GenBank/DDBJ databases">
        <title>Insight into the proteome of Arion vulgaris.</title>
        <authorList>
            <person name="Aradska J."/>
            <person name="Bulat T."/>
            <person name="Smidak R."/>
            <person name="Sarate P."/>
            <person name="Gangsoo J."/>
            <person name="Sialana F."/>
            <person name="Bilban M."/>
            <person name="Lubec G."/>
        </authorList>
    </citation>
    <scope>NUCLEOTIDE SEQUENCE</scope>
    <source>
        <tissue evidence="2">Skin</tissue>
    </source>
</reference>
<accession>A0A0B6Y5K5</accession>
<feature type="compositionally biased region" description="Polar residues" evidence="1">
    <location>
        <begin position="54"/>
        <end position="64"/>
    </location>
</feature>
<protein>
    <submittedName>
        <fullName evidence="2">Uncharacterized protein</fullName>
    </submittedName>
</protein>
<gene>
    <name evidence="2" type="primary">ORF13799</name>
</gene>